<evidence type="ECO:0000313" key="2">
    <source>
        <dbReference type="Proteomes" id="UP001140087"/>
    </source>
</evidence>
<sequence length="81" mass="9672">LRHEPHHMEQHVQIQLLVLPEQVLRAHRHLYHSGQRQVPQSHVSADLPPRRRHHNHVGRMLLWLAAADLLRRGEQHHPHTH</sequence>
<gene>
    <name evidence="1" type="ORF">H4R21_007114</name>
</gene>
<dbReference type="Proteomes" id="UP001140087">
    <property type="component" value="Unassembled WGS sequence"/>
</dbReference>
<organism evidence="1 2">
    <name type="scientific">Coemansia helicoidea</name>
    <dbReference type="NCBI Taxonomy" id="1286919"/>
    <lineage>
        <taxon>Eukaryota</taxon>
        <taxon>Fungi</taxon>
        <taxon>Fungi incertae sedis</taxon>
        <taxon>Zoopagomycota</taxon>
        <taxon>Kickxellomycotina</taxon>
        <taxon>Kickxellomycetes</taxon>
        <taxon>Kickxellales</taxon>
        <taxon>Kickxellaceae</taxon>
        <taxon>Coemansia</taxon>
    </lineage>
</organism>
<comment type="caution">
    <text evidence="1">The sequence shown here is derived from an EMBL/GenBank/DDBJ whole genome shotgun (WGS) entry which is preliminary data.</text>
</comment>
<name>A0ACC1KDV0_9FUNG</name>
<feature type="non-terminal residue" evidence="1">
    <location>
        <position position="1"/>
    </location>
</feature>
<feature type="non-terminal residue" evidence="1">
    <location>
        <position position="81"/>
    </location>
</feature>
<accession>A0ACC1KDV0</accession>
<dbReference type="EMBL" id="JANBUN010004205">
    <property type="protein sequence ID" value="KAJ2787347.1"/>
    <property type="molecule type" value="Genomic_DNA"/>
</dbReference>
<keyword evidence="2" id="KW-1185">Reference proteome</keyword>
<evidence type="ECO:0000313" key="1">
    <source>
        <dbReference type="EMBL" id="KAJ2787347.1"/>
    </source>
</evidence>
<reference evidence="1" key="1">
    <citation type="submission" date="2022-07" db="EMBL/GenBank/DDBJ databases">
        <title>Phylogenomic reconstructions and comparative analyses of Kickxellomycotina fungi.</title>
        <authorList>
            <person name="Reynolds N.K."/>
            <person name="Stajich J.E."/>
            <person name="Barry K."/>
            <person name="Grigoriev I.V."/>
            <person name="Crous P."/>
            <person name="Smith M.E."/>
        </authorList>
    </citation>
    <scope>NUCLEOTIDE SEQUENCE</scope>
    <source>
        <strain evidence="1">BCRC 34780</strain>
    </source>
</reference>
<proteinExistence type="predicted"/>
<protein>
    <submittedName>
        <fullName evidence="1">Uncharacterized protein</fullName>
    </submittedName>
</protein>